<name>A0A378I4U4_9GAMM</name>
<keyword evidence="2" id="KW-0812">Transmembrane</keyword>
<feature type="transmembrane region" description="Helical" evidence="2">
    <location>
        <begin position="609"/>
        <end position="629"/>
    </location>
</feature>
<gene>
    <name evidence="3" type="ORF">NCTC13315_02322</name>
</gene>
<keyword evidence="2" id="KW-1133">Transmembrane helix</keyword>
<keyword evidence="4" id="KW-1185">Reference proteome</keyword>
<evidence type="ECO:0000313" key="3">
    <source>
        <dbReference type="EMBL" id="STX29770.1"/>
    </source>
</evidence>
<dbReference type="RefSeq" id="WP_115303439.1">
    <property type="nucleotide sequence ID" value="NZ_CAAAHO010000002.1"/>
</dbReference>
<feature type="region of interest" description="Disordered" evidence="1">
    <location>
        <begin position="11"/>
        <end position="39"/>
    </location>
</feature>
<organism evidence="3 4">
    <name type="scientific">Legionella beliardensis</name>
    <dbReference type="NCBI Taxonomy" id="91822"/>
    <lineage>
        <taxon>Bacteria</taxon>
        <taxon>Pseudomonadati</taxon>
        <taxon>Pseudomonadota</taxon>
        <taxon>Gammaproteobacteria</taxon>
        <taxon>Legionellales</taxon>
        <taxon>Legionellaceae</taxon>
        <taxon>Legionella</taxon>
    </lineage>
</organism>
<dbReference type="EMBL" id="UGNV01000001">
    <property type="protein sequence ID" value="STX29770.1"/>
    <property type="molecule type" value="Genomic_DNA"/>
</dbReference>
<protein>
    <recommendedName>
        <fullName evidence="5">Dot/Icm T4SS effector</fullName>
    </recommendedName>
</protein>
<evidence type="ECO:0000256" key="2">
    <source>
        <dbReference type="SAM" id="Phobius"/>
    </source>
</evidence>
<reference evidence="3 4" key="1">
    <citation type="submission" date="2018-06" db="EMBL/GenBank/DDBJ databases">
        <authorList>
            <consortium name="Pathogen Informatics"/>
            <person name="Doyle S."/>
        </authorList>
    </citation>
    <scope>NUCLEOTIDE SEQUENCE [LARGE SCALE GENOMIC DNA]</scope>
    <source>
        <strain evidence="3 4">NCTC13315</strain>
    </source>
</reference>
<evidence type="ECO:0000313" key="4">
    <source>
        <dbReference type="Proteomes" id="UP000254968"/>
    </source>
</evidence>
<evidence type="ECO:0000256" key="1">
    <source>
        <dbReference type="SAM" id="MobiDB-lite"/>
    </source>
</evidence>
<dbReference type="Proteomes" id="UP000254968">
    <property type="component" value="Unassembled WGS sequence"/>
</dbReference>
<feature type="transmembrane region" description="Helical" evidence="2">
    <location>
        <begin position="635"/>
        <end position="655"/>
    </location>
</feature>
<accession>A0A378I4U4</accession>
<keyword evidence="2" id="KW-0472">Membrane</keyword>
<feature type="transmembrane region" description="Helical" evidence="2">
    <location>
        <begin position="571"/>
        <end position="597"/>
    </location>
</feature>
<dbReference type="AlphaFoldDB" id="A0A378I4U4"/>
<evidence type="ECO:0008006" key="5">
    <source>
        <dbReference type="Google" id="ProtNLM"/>
    </source>
</evidence>
<proteinExistence type="predicted"/>
<dbReference type="OrthoDB" id="5652462at2"/>
<sequence>MPVFPPFDYVVPNEDQNEGQHEAQVGSRWTRLSKKQGGANDAGTYGGLYTLASEQEGEKPSKFYVKQDPEEDKNICEVFASQFMRFIAEEIGESPDLIADVNYIQTPDDGVYIASYVFEGYRDLFKDAYLAYQIPPYDKSRVGEDWKSIPSSRPKYLSADSNIDKIVQLGRYDGLIPGLALRAIVDDPDVHYENIGAVAVNPSGLDDRIPIYENDKFSGKCYKKVAEPTQDSEEINGEHYVIEEMAQEWVDEHPELIKEFYIKKDDKSYFIPNSKNTRAVNIDFGGALGDFRPRTLDGKIHYADGILTLMRYRPSTEGPPAYHTEIPKGIRDGDEFFKTLARYSMVDKHKIKRKIDEQVDVAIGHYRNKPEVLLRFAQRVGAKIPSGANAKPDHIADYLKSHLLECFIARQKHAKKLFLNYMCNMDNASRNNLFRSYEEDGLIPKEITIKNLITQLKAENTDLFAMLEGIEALGSEIKEVDDKKTFNALKNILYERILDAQANDRIKKETLEIRNILLNTRDLIKAHQVAMGEVKNPDSEDDTKLRAVETFIEAAKEYEQACITLSGRQKFAIAACCVVGTLIGICLGALTGLAIGAVAGGAAGSVAPAVGNIIGAIGAGSVGGVIGAIKGAGLGAMIGTAVGAFLFGSSFAYGAGKITRFGMFSTTDKEVSHLTKSLIDQLEEAQKVQEVHEAQENGLQDSIEKQVITI</sequence>